<feature type="binding site" evidence="10">
    <location>
        <position position="159"/>
    </location>
    <ligand>
        <name>substrate</name>
    </ligand>
</feature>
<dbReference type="InterPro" id="IPR001406">
    <property type="entry name" value="PsdUridine_synth_TruA"/>
</dbReference>
<comment type="similarity">
    <text evidence="3">Belongs to the tRNA pseudouridine synthase TruA family.</text>
</comment>
<dbReference type="NCBIfam" id="TIGR00071">
    <property type="entry name" value="hisT_truA"/>
    <property type="match status" value="1"/>
</dbReference>
<evidence type="ECO:0000256" key="11">
    <source>
        <dbReference type="SAM" id="MobiDB-lite"/>
    </source>
</evidence>
<keyword evidence="4" id="KW-0507">mRNA processing</keyword>
<evidence type="ECO:0000256" key="8">
    <source>
        <dbReference type="ARBA" id="ARBA00036943"/>
    </source>
</evidence>
<sequence>MKRAAAAAEGPSKAAAVDPRGVGKPELARKPGEARIPKRKLALLLSYRGTQYHGLQRQTDPALKTIEGEMRVALSKAGAVSPENAEDLSKIGWSRSARTDKRVSAAQNIVAAKLEVENDDVDALVSRINDELPHDIRVFDAVRVTKSFNCKQSCDRRRYAYLLPSCLLASNDEIDAAFASVGYGPEKIEACRNAVALAKREGARPSDWQISDEAARQVAATFAACRAAPDAIERLRQFLRCYVGTRRYHNFTKNLKSSDEQAKRFILEFDAGDPRIVADSTEWLRLEVVGQSFLLHMIRKMVAVASEASRTDRGDPSTLLDGLTSDDAVNLQVAPGEGLYLAAPVFDNYNKYKAQPPQKPKLEWDATHAKHDVIERFRVEVIEDGIVQGGKAEALLPWVLYLWQVRLFGFPLSVEDPIPVPNPTSGADGRLSFSPAAAEG</sequence>
<comment type="catalytic activity">
    <reaction evidence="1">
        <text>a uridine in mRNA = a pseudouridine in mRNA</text>
        <dbReference type="Rhea" id="RHEA:56644"/>
        <dbReference type="Rhea" id="RHEA-COMP:14658"/>
        <dbReference type="Rhea" id="RHEA-COMP:14659"/>
        <dbReference type="ChEBI" id="CHEBI:65314"/>
        <dbReference type="ChEBI" id="CHEBI:65315"/>
    </reaction>
</comment>
<keyword evidence="6" id="KW-0413">Isomerase</keyword>
<gene>
    <name evidence="13" type="ORF">PCAL00307_LOCUS18539</name>
    <name evidence="14" type="ORF">PECAL_5P21550</name>
</gene>
<evidence type="ECO:0000259" key="12">
    <source>
        <dbReference type="Pfam" id="PF01416"/>
    </source>
</evidence>
<feature type="compositionally biased region" description="Basic and acidic residues" evidence="11">
    <location>
        <begin position="21"/>
        <end position="31"/>
    </location>
</feature>
<reference evidence="14" key="2">
    <citation type="submission" date="2021-11" db="EMBL/GenBank/DDBJ databases">
        <authorList>
            <consortium name="Genoscope - CEA"/>
            <person name="William W."/>
        </authorList>
    </citation>
    <scope>NUCLEOTIDE SEQUENCE</scope>
</reference>
<evidence type="ECO:0000256" key="5">
    <source>
        <dbReference type="ARBA" id="ARBA00022694"/>
    </source>
</evidence>
<evidence type="ECO:0000256" key="9">
    <source>
        <dbReference type="PIRSR" id="PIRSR641708-1"/>
    </source>
</evidence>
<dbReference type="Pfam" id="PF01416">
    <property type="entry name" value="PseudoU_synth_1"/>
    <property type="match status" value="1"/>
</dbReference>
<evidence type="ECO:0000313" key="13">
    <source>
        <dbReference type="EMBL" id="CAE0703092.1"/>
    </source>
</evidence>
<evidence type="ECO:0000256" key="7">
    <source>
        <dbReference type="ARBA" id="ARBA00023242"/>
    </source>
</evidence>
<dbReference type="GO" id="GO:0003723">
    <property type="term" value="F:RNA binding"/>
    <property type="evidence" value="ECO:0007669"/>
    <property type="project" value="InterPro"/>
</dbReference>
<evidence type="ECO:0000256" key="4">
    <source>
        <dbReference type="ARBA" id="ARBA00022664"/>
    </source>
</evidence>
<dbReference type="InterPro" id="IPR020095">
    <property type="entry name" value="PsdUridine_synth_TruA_C"/>
</dbReference>
<dbReference type="InterPro" id="IPR020097">
    <property type="entry name" value="PsdUridine_synth_TruA_a/b_dom"/>
</dbReference>
<dbReference type="GO" id="GO:1990481">
    <property type="term" value="P:mRNA pseudouridine synthesis"/>
    <property type="evidence" value="ECO:0007669"/>
    <property type="project" value="TreeGrafter"/>
</dbReference>
<proteinExistence type="inferred from homology"/>
<evidence type="ECO:0000313" key="15">
    <source>
        <dbReference type="Proteomes" id="UP000789595"/>
    </source>
</evidence>
<dbReference type="Gene3D" id="3.30.70.660">
    <property type="entry name" value="Pseudouridine synthase I, catalytic domain, C-terminal subdomain"/>
    <property type="match status" value="1"/>
</dbReference>
<dbReference type="PANTHER" id="PTHR11142">
    <property type="entry name" value="PSEUDOURIDYLATE SYNTHASE"/>
    <property type="match status" value="1"/>
</dbReference>
<feature type="region of interest" description="Disordered" evidence="11">
    <location>
        <begin position="421"/>
        <end position="440"/>
    </location>
</feature>
<feature type="active site" description="Nucleophile" evidence="9">
    <location>
        <position position="100"/>
    </location>
</feature>
<dbReference type="FunFam" id="3.30.70.580:FF:000002">
    <property type="entry name" value="tRNA pseudouridine synthase"/>
    <property type="match status" value="1"/>
</dbReference>
<dbReference type="GO" id="GO:0031119">
    <property type="term" value="P:tRNA pseudouridine synthesis"/>
    <property type="evidence" value="ECO:0007669"/>
    <property type="project" value="InterPro"/>
</dbReference>
<evidence type="ECO:0000256" key="3">
    <source>
        <dbReference type="ARBA" id="ARBA00009375"/>
    </source>
</evidence>
<evidence type="ECO:0000256" key="2">
    <source>
        <dbReference type="ARBA" id="ARBA00004123"/>
    </source>
</evidence>
<dbReference type="GO" id="GO:0009982">
    <property type="term" value="F:pseudouridine synthase activity"/>
    <property type="evidence" value="ECO:0007669"/>
    <property type="project" value="InterPro"/>
</dbReference>
<name>A0A7S4A4D6_9STRA</name>
<evidence type="ECO:0000256" key="6">
    <source>
        <dbReference type="ARBA" id="ARBA00023235"/>
    </source>
</evidence>
<evidence type="ECO:0000256" key="10">
    <source>
        <dbReference type="PIRSR" id="PIRSR641708-2"/>
    </source>
</evidence>
<dbReference type="InterPro" id="IPR020094">
    <property type="entry name" value="TruA/RsuA/RluB/E/F_N"/>
</dbReference>
<feature type="region of interest" description="Disordered" evidence="11">
    <location>
        <begin position="1"/>
        <end position="31"/>
    </location>
</feature>
<dbReference type="FunFam" id="3.30.70.660:FF:000002">
    <property type="entry name" value="tRNA pseudouridine synthase"/>
    <property type="match status" value="1"/>
</dbReference>
<dbReference type="InterPro" id="IPR041708">
    <property type="entry name" value="PUS1/PUS2-like"/>
</dbReference>
<dbReference type="Gene3D" id="3.30.70.580">
    <property type="entry name" value="Pseudouridine synthase I, catalytic domain, N-terminal subdomain"/>
    <property type="match status" value="1"/>
</dbReference>
<comment type="subcellular location">
    <subcellularLocation>
        <location evidence="2">Nucleus</location>
    </subcellularLocation>
</comment>
<reference evidence="13" key="1">
    <citation type="submission" date="2021-01" db="EMBL/GenBank/DDBJ databases">
        <authorList>
            <person name="Corre E."/>
            <person name="Pelletier E."/>
            <person name="Niang G."/>
            <person name="Scheremetjew M."/>
            <person name="Finn R."/>
            <person name="Kale V."/>
            <person name="Holt S."/>
            <person name="Cochrane G."/>
            <person name="Meng A."/>
            <person name="Brown T."/>
            <person name="Cohen L."/>
        </authorList>
    </citation>
    <scope>NUCLEOTIDE SEQUENCE</scope>
    <source>
        <strain evidence="13">CCMP1756</strain>
    </source>
</reference>
<dbReference type="EMBL" id="HBIW01021521">
    <property type="protein sequence ID" value="CAE0703092.1"/>
    <property type="molecule type" value="Transcribed_RNA"/>
</dbReference>
<feature type="compositionally biased region" description="Low complexity" evidence="11">
    <location>
        <begin position="1"/>
        <end position="16"/>
    </location>
</feature>
<dbReference type="PANTHER" id="PTHR11142:SF4">
    <property type="entry name" value="PSEUDOURIDYLATE SYNTHASE 1 HOMOLOG"/>
    <property type="match status" value="1"/>
</dbReference>
<keyword evidence="5" id="KW-0819">tRNA processing</keyword>
<evidence type="ECO:0000256" key="1">
    <source>
        <dbReference type="ARBA" id="ARBA00001166"/>
    </source>
</evidence>
<feature type="domain" description="Pseudouridine synthase I TruA alpha/beta" evidence="12">
    <location>
        <begin position="242"/>
        <end position="347"/>
    </location>
</feature>
<protein>
    <recommendedName>
        <fullName evidence="12">Pseudouridine synthase I TruA alpha/beta domain-containing protein</fullName>
    </recommendedName>
</protein>
<comment type="catalytic activity">
    <reaction evidence="8">
        <text>a uridine in tRNA = a pseudouridine in tRNA</text>
        <dbReference type="Rhea" id="RHEA:54572"/>
        <dbReference type="Rhea" id="RHEA-COMP:13339"/>
        <dbReference type="Rhea" id="RHEA-COMP:13934"/>
        <dbReference type="ChEBI" id="CHEBI:65314"/>
        <dbReference type="ChEBI" id="CHEBI:65315"/>
    </reaction>
</comment>
<dbReference type="EMBL" id="CAKKNE010000005">
    <property type="protein sequence ID" value="CAH0377617.1"/>
    <property type="molecule type" value="Genomic_DNA"/>
</dbReference>
<dbReference type="GO" id="GO:0005634">
    <property type="term" value="C:nucleus"/>
    <property type="evidence" value="ECO:0007669"/>
    <property type="project" value="UniProtKB-SubCell"/>
</dbReference>
<keyword evidence="7" id="KW-0539">Nucleus</keyword>
<accession>A0A7S4A4D6</accession>
<dbReference type="AlphaFoldDB" id="A0A7S4A4D6"/>
<dbReference type="GO" id="GO:0006397">
    <property type="term" value="P:mRNA processing"/>
    <property type="evidence" value="ECO:0007669"/>
    <property type="project" value="UniProtKB-KW"/>
</dbReference>
<dbReference type="CDD" id="cd02568">
    <property type="entry name" value="PseudoU_synth_PUS1_PUS2"/>
    <property type="match status" value="1"/>
</dbReference>
<dbReference type="SUPFAM" id="SSF55120">
    <property type="entry name" value="Pseudouridine synthase"/>
    <property type="match status" value="1"/>
</dbReference>
<evidence type="ECO:0000313" key="14">
    <source>
        <dbReference type="EMBL" id="CAH0377617.1"/>
    </source>
</evidence>
<organism evidence="13">
    <name type="scientific">Pelagomonas calceolata</name>
    <dbReference type="NCBI Taxonomy" id="35677"/>
    <lineage>
        <taxon>Eukaryota</taxon>
        <taxon>Sar</taxon>
        <taxon>Stramenopiles</taxon>
        <taxon>Ochrophyta</taxon>
        <taxon>Pelagophyceae</taxon>
        <taxon>Pelagomonadales</taxon>
        <taxon>Pelagomonadaceae</taxon>
        <taxon>Pelagomonas</taxon>
    </lineage>
</organism>
<keyword evidence="15" id="KW-1185">Reference proteome</keyword>
<dbReference type="Proteomes" id="UP000789595">
    <property type="component" value="Unassembled WGS sequence"/>
</dbReference>
<dbReference type="OrthoDB" id="10256309at2759"/>
<dbReference type="InterPro" id="IPR020103">
    <property type="entry name" value="PsdUridine_synth_cat_dom_sf"/>
</dbReference>